<evidence type="ECO:0000313" key="7">
    <source>
        <dbReference type="Proteomes" id="UP000297741"/>
    </source>
</evidence>
<dbReference type="InterPro" id="IPR036388">
    <property type="entry name" value="WH-like_DNA-bd_sf"/>
</dbReference>
<comment type="similarity">
    <text evidence="1">Belongs to the LysR transcriptional regulatory family.</text>
</comment>
<dbReference type="PROSITE" id="PS50931">
    <property type="entry name" value="HTH_LYSR"/>
    <property type="match status" value="1"/>
</dbReference>
<dbReference type="PANTHER" id="PTHR30419">
    <property type="entry name" value="HTH-TYPE TRANSCRIPTIONAL REGULATOR YBHD"/>
    <property type="match status" value="1"/>
</dbReference>
<dbReference type="SUPFAM" id="SSF53850">
    <property type="entry name" value="Periplasmic binding protein-like II"/>
    <property type="match status" value="1"/>
</dbReference>
<reference evidence="6 7" key="1">
    <citation type="submission" date="2018-11" db="EMBL/GenBank/DDBJ databases">
        <title>Tabrizicola sp. isolated from sediment of alpine lake.</title>
        <authorList>
            <person name="Liu Z."/>
        </authorList>
    </citation>
    <scope>NUCLEOTIDE SEQUENCE [LARGE SCALE GENOMIC DNA]</scope>
    <source>
        <strain evidence="6 7">DRYC-M-16</strain>
    </source>
</reference>
<evidence type="ECO:0000259" key="5">
    <source>
        <dbReference type="PROSITE" id="PS50931"/>
    </source>
</evidence>
<keyword evidence="2" id="KW-0805">Transcription regulation</keyword>
<proteinExistence type="inferred from homology"/>
<dbReference type="InterPro" id="IPR005119">
    <property type="entry name" value="LysR_subst-bd"/>
</dbReference>
<keyword evidence="7" id="KW-1185">Reference proteome</keyword>
<dbReference type="EMBL" id="RPEM01000017">
    <property type="protein sequence ID" value="TGD41656.1"/>
    <property type="molecule type" value="Genomic_DNA"/>
</dbReference>
<dbReference type="Pfam" id="PF03466">
    <property type="entry name" value="LysR_substrate"/>
    <property type="match status" value="1"/>
</dbReference>
<dbReference type="InterPro" id="IPR036390">
    <property type="entry name" value="WH_DNA-bd_sf"/>
</dbReference>
<feature type="domain" description="HTH lysR-type" evidence="5">
    <location>
        <begin position="9"/>
        <end position="66"/>
    </location>
</feature>
<dbReference type="Gene3D" id="3.40.190.290">
    <property type="match status" value="1"/>
</dbReference>
<keyword evidence="3" id="KW-0238">DNA-binding</keyword>
<evidence type="ECO:0000313" key="6">
    <source>
        <dbReference type="EMBL" id="TGD41656.1"/>
    </source>
</evidence>
<name>A0ABY2KKG7_9RHOB</name>
<organism evidence="6 7">
    <name type="scientific">Pseudotabrizicola sediminis</name>
    <dbReference type="NCBI Taxonomy" id="2486418"/>
    <lineage>
        <taxon>Bacteria</taxon>
        <taxon>Pseudomonadati</taxon>
        <taxon>Pseudomonadota</taxon>
        <taxon>Alphaproteobacteria</taxon>
        <taxon>Rhodobacterales</taxon>
        <taxon>Paracoccaceae</taxon>
        <taxon>Pseudotabrizicola</taxon>
    </lineage>
</organism>
<dbReference type="PANTHER" id="PTHR30419:SF8">
    <property type="entry name" value="NITROGEN ASSIMILATION TRANSCRIPTIONAL ACTIVATOR-RELATED"/>
    <property type="match status" value="1"/>
</dbReference>
<dbReference type="RefSeq" id="WP_135433642.1">
    <property type="nucleotide sequence ID" value="NZ_RPEM01000017.1"/>
</dbReference>
<evidence type="ECO:0000256" key="3">
    <source>
        <dbReference type="ARBA" id="ARBA00023125"/>
    </source>
</evidence>
<protein>
    <submittedName>
        <fullName evidence="6">LysR family transcriptional regulator</fullName>
    </submittedName>
</protein>
<accession>A0ABY2KKG7</accession>
<evidence type="ECO:0000256" key="1">
    <source>
        <dbReference type="ARBA" id="ARBA00009437"/>
    </source>
</evidence>
<dbReference type="Proteomes" id="UP000297741">
    <property type="component" value="Unassembled WGS sequence"/>
</dbReference>
<dbReference type="Pfam" id="PF00126">
    <property type="entry name" value="HTH_1"/>
    <property type="match status" value="1"/>
</dbReference>
<comment type="caution">
    <text evidence="6">The sequence shown here is derived from an EMBL/GenBank/DDBJ whole genome shotgun (WGS) entry which is preliminary data.</text>
</comment>
<dbReference type="Gene3D" id="1.10.10.10">
    <property type="entry name" value="Winged helix-like DNA-binding domain superfamily/Winged helix DNA-binding domain"/>
    <property type="match status" value="1"/>
</dbReference>
<gene>
    <name evidence="6" type="ORF">EEB11_17690</name>
</gene>
<sequence length="314" mass="34767">MTRALVARLRLRHFSLIRALNEQRNMHRAAAVLNMTQSTASKLLKDIETIMGAELFHRETRGMAPTDIGVEVARFAEEILNRIERFSAEFETMLAGGHGMLVIGAIMGAAPDLVAKVVAEMKAERPLLTIRMLGETSDNILDMLETGEIDIAVGRFSATRQQALFNFEHLSEEPLAYVVRRDHPLSGTVTPLLLDVLHDLPWILQPVTTPTRQILDKTFADAGLTTPKNHVESVSLFAILHLIQTSDAISLLPVSVVRDHLLAGLIARLPAIVETTVPGFGILTRRDTMLTKVAEVFVHKLRVAAVENNKLTRK</sequence>
<evidence type="ECO:0000256" key="2">
    <source>
        <dbReference type="ARBA" id="ARBA00023015"/>
    </source>
</evidence>
<dbReference type="InterPro" id="IPR050950">
    <property type="entry name" value="HTH-type_LysR_regulators"/>
</dbReference>
<evidence type="ECO:0000256" key="4">
    <source>
        <dbReference type="ARBA" id="ARBA00023163"/>
    </source>
</evidence>
<keyword evidence="4" id="KW-0804">Transcription</keyword>
<dbReference type="SUPFAM" id="SSF46785">
    <property type="entry name" value="Winged helix' DNA-binding domain"/>
    <property type="match status" value="1"/>
</dbReference>
<dbReference type="InterPro" id="IPR000847">
    <property type="entry name" value="LysR_HTH_N"/>
</dbReference>